<dbReference type="PANTHER" id="PTHR33376:SF7">
    <property type="entry name" value="C4-DICARBOXYLATE-BINDING PROTEIN DCTB"/>
    <property type="match status" value="1"/>
</dbReference>
<evidence type="ECO:0000256" key="1">
    <source>
        <dbReference type="SAM" id="SignalP"/>
    </source>
</evidence>
<dbReference type="NCBIfam" id="NF037995">
    <property type="entry name" value="TRAP_S1"/>
    <property type="match status" value="1"/>
</dbReference>
<dbReference type="CDD" id="cd13680">
    <property type="entry name" value="PBP2_TRAP_SBP_like_4"/>
    <property type="match status" value="1"/>
</dbReference>
<accession>A0ABS6A7U1</accession>
<dbReference type="Pfam" id="PF03480">
    <property type="entry name" value="DctP"/>
    <property type="match status" value="1"/>
</dbReference>
<gene>
    <name evidence="2" type="primary">dctP</name>
    <name evidence="2" type="ORF">KO508_09250</name>
</gene>
<protein>
    <submittedName>
        <fullName evidence="2">TRAP transporter substrate-binding protein DctP</fullName>
    </submittedName>
</protein>
<feature type="chain" id="PRO_5046858732" evidence="1">
    <location>
        <begin position="25"/>
        <end position="329"/>
    </location>
</feature>
<dbReference type="Proteomes" id="UP000753376">
    <property type="component" value="Unassembled WGS sequence"/>
</dbReference>
<sequence>MKLKHLLYSGVFACTLGAAMPALAATTLKVTLQLPLKHHLGQNLVDFKNEVESTSNGDIKIQIFPAAQLYKDKEVHNAVSSGAIEMGVISLTQMAGTIPAVDVFYVPFMFPTNEKVVKATEPGSPVRTLLDDEITKTGARPLWWQAYGGVALLSKKKPIQQPDDMKGMKVRVFGKTLGEFAKSVGAAPTVMAGSEQFLAYQRGTVDAGMTGVTAVGPRKLYQVMDHLTLTNHANIEFMTLINEETWQGLTETEQTILQNAATKVEKQLRDKIQSLEADAIADARKEMNVIDLTPEDIAKWQEATRPVLKSFIENAGPLGEQVIEAANAL</sequence>
<dbReference type="InterPro" id="IPR018389">
    <property type="entry name" value="DctP_fam"/>
</dbReference>
<dbReference type="PANTHER" id="PTHR33376">
    <property type="match status" value="1"/>
</dbReference>
<reference evidence="2 3" key="1">
    <citation type="submission" date="2021-05" db="EMBL/GenBank/DDBJ databases">
        <title>Draft genomes of bacteria isolated from model marine particles.</title>
        <authorList>
            <person name="Datta M.S."/>
            <person name="Schwartzman J.A."/>
            <person name="Enke T.N."/>
            <person name="Saavedra J."/>
            <person name="Cermak N."/>
            <person name="Cordero O.X."/>
        </authorList>
    </citation>
    <scope>NUCLEOTIDE SEQUENCE [LARGE SCALE GENOMIC DNA]</scope>
    <source>
        <strain evidence="2 3">D2M19</strain>
    </source>
</reference>
<dbReference type="RefSeq" id="WP_216008040.1">
    <property type="nucleotide sequence ID" value="NZ_JAHKPV010000017.1"/>
</dbReference>
<keyword evidence="1" id="KW-0732">Signal</keyword>
<proteinExistence type="predicted"/>
<evidence type="ECO:0000313" key="3">
    <source>
        <dbReference type="Proteomes" id="UP000753376"/>
    </source>
</evidence>
<evidence type="ECO:0000313" key="2">
    <source>
        <dbReference type="EMBL" id="MBU2874191.1"/>
    </source>
</evidence>
<dbReference type="EMBL" id="JAHKPV010000017">
    <property type="protein sequence ID" value="MBU2874191.1"/>
    <property type="molecule type" value="Genomic_DNA"/>
</dbReference>
<feature type="signal peptide" evidence="1">
    <location>
        <begin position="1"/>
        <end position="24"/>
    </location>
</feature>
<organism evidence="2 3">
    <name type="scientific">Marinobacter salexigens</name>
    <dbReference type="NCBI Taxonomy" id="1925763"/>
    <lineage>
        <taxon>Bacteria</taxon>
        <taxon>Pseudomonadati</taxon>
        <taxon>Pseudomonadota</taxon>
        <taxon>Gammaproteobacteria</taxon>
        <taxon>Pseudomonadales</taxon>
        <taxon>Marinobacteraceae</taxon>
        <taxon>Marinobacter</taxon>
    </lineage>
</organism>
<comment type="caution">
    <text evidence="2">The sequence shown here is derived from an EMBL/GenBank/DDBJ whole genome shotgun (WGS) entry which is preliminary data.</text>
</comment>
<keyword evidence="3" id="KW-1185">Reference proteome</keyword>
<name>A0ABS6A7U1_9GAMM</name>